<evidence type="ECO:0000259" key="2">
    <source>
        <dbReference type="Pfam" id="PF13439"/>
    </source>
</evidence>
<dbReference type="GO" id="GO:0016757">
    <property type="term" value="F:glycosyltransferase activity"/>
    <property type="evidence" value="ECO:0007669"/>
    <property type="project" value="InterPro"/>
</dbReference>
<dbReference type="CDD" id="cd03820">
    <property type="entry name" value="GT4_AmsD-like"/>
    <property type="match status" value="1"/>
</dbReference>
<dbReference type="SUPFAM" id="SSF53756">
    <property type="entry name" value="UDP-Glycosyltransferase/glycogen phosphorylase"/>
    <property type="match status" value="1"/>
</dbReference>
<dbReference type="InterPro" id="IPR028098">
    <property type="entry name" value="Glyco_trans_4-like_N"/>
</dbReference>
<protein>
    <submittedName>
        <fullName evidence="3">Glycosyltransferase involved in cell wall bisynthesis</fullName>
    </submittedName>
</protein>
<keyword evidence="3" id="KW-0808">Transferase</keyword>
<dbReference type="OrthoDB" id="9811239at2"/>
<feature type="domain" description="Glycosyl transferase family 1" evidence="1">
    <location>
        <begin position="183"/>
        <end position="344"/>
    </location>
</feature>
<dbReference type="EMBL" id="FZNX01000005">
    <property type="protein sequence ID" value="SNR76063.1"/>
    <property type="molecule type" value="Genomic_DNA"/>
</dbReference>
<dbReference type="Gene3D" id="3.40.50.2000">
    <property type="entry name" value="Glycogen Phosphorylase B"/>
    <property type="match status" value="2"/>
</dbReference>
<dbReference type="AlphaFoldDB" id="A0A238YZJ5"/>
<dbReference type="RefSeq" id="WP_089379194.1">
    <property type="nucleotide sequence ID" value="NZ_FZNX01000005.1"/>
</dbReference>
<dbReference type="Pfam" id="PF00534">
    <property type="entry name" value="Glycos_transf_1"/>
    <property type="match status" value="1"/>
</dbReference>
<evidence type="ECO:0000313" key="3">
    <source>
        <dbReference type="EMBL" id="SNR76063.1"/>
    </source>
</evidence>
<dbReference type="InterPro" id="IPR001296">
    <property type="entry name" value="Glyco_trans_1"/>
</dbReference>
<feature type="domain" description="Glycosyltransferase subfamily 4-like N-terminal" evidence="2">
    <location>
        <begin position="14"/>
        <end position="175"/>
    </location>
</feature>
<gene>
    <name evidence="3" type="ORF">SAMN04488111_2929</name>
</gene>
<sequence length="374" mass="42128">MKLLYITNGINGSGGLERVLAVKASYLAENIGYDVHILTLNDGHQHPFYSFSTAIKFHDIKVLGNPVNYVVAYKKGIKKLLKNIVPDIISVCDDGLKGLLFPVLFGKTIPVIYERHASIDLNFISEKNTSKIQKVKNYSQKKIMVWGAKKFNLFVVLTNGNKNDWKGVNCTVIPNLSPFVNVDKNFKDAKKNIVLAVGTQSYNKGFGRLIDIWKMIAKKHPDWKLEVYGKQNKNLNLQRKIDELSLSDSFILNEPTKKIAEKYNESAIFVLPSRSEGFGMVLIEAMSFGVPCVAFDCPHGPADIIKDKEDGFLIKDGNNLQFSEALINLIENINLRRKMGQAAKINVARYSPDKIMPIWDSLFKSLIKKDEDSL</sequence>
<dbReference type="Proteomes" id="UP000198412">
    <property type="component" value="Unassembled WGS sequence"/>
</dbReference>
<evidence type="ECO:0000259" key="1">
    <source>
        <dbReference type="Pfam" id="PF00534"/>
    </source>
</evidence>
<dbReference type="PANTHER" id="PTHR12526">
    <property type="entry name" value="GLYCOSYLTRANSFERASE"/>
    <property type="match status" value="1"/>
</dbReference>
<organism evidence="3 4">
    <name type="scientific">Lutibacter flavus</name>
    <dbReference type="NCBI Taxonomy" id="691689"/>
    <lineage>
        <taxon>Bacteria</taxon>
        <taxon>Pseudomonadati</taxon>
        <taxon>Bacteroidota</taxon>
        <taxon>Flavobacteriia</taxon>
        <taxon>Flavobacteriales</taxon>
        <taxon>Flavobacteriaceae</taxon>
        <taxon>Lutibacter</taxon>
    </lineage>
</organism>
<evidence type="ECO:0000313" key="4">
    <source>
        <dbReference type="Proteomes" id="UP000198412"/>
    </source>
</evidence>
<dbReference type="PANTHER" id="PTHR12526:SF630">
    <property type="entry name" value="GLYCOSYLTRANSFERASE"/>
    <property type="match status" value="1"/>
</dbReference>
<name>A0A238YZJ5_9FLAO</name>
<proteinExistence type="predicted"/>
<keyword evidence="4" id="KW-1185">Reference proteome</keyword>
<accession>A0A238YZJ5</accession>
<dbReference type="Pfam" id="PF13439">
    <property type="entry name" value="Glyco_transf_4"/>
    <property type="match status" value="1"/>
</dbReference>
<reference evidence="4" key="1">
    <citation type="submission" date="2017-06" db="EMBL/GenBank/DDBJ databases">
        <authorList>
            <person name="Varghese N."/>
            <person name="Submissions S."/>
        </authorList>
    </citation>
    <scope>NUCLEOTIDE SEQUENCE [LARGE SCALE GENOMIC DNA]</scope>
    <source>
        <strain evidence="4">DSM 27993</strain>
    </source>
</reference>